<organism evidence="3 4">
    <name type="scientific">Meganyctiphanes norvegica</name>
    <name type="common">Northern krill</name>
    <name type="synonym">Thysanopoda norvegica</name>
    <dbReference type="NCBI Taxonomy" id="48144"/>
    <lineage>
        <taxon>Eukaryota</taxon>
        <taxon>Metazoa</taxon>
        <taxon>Ecdysozoa</taxon>
        <taxon>Arthropoda</taxon>
        <taxon>Crustacea</taxon>
        <taxon>Multicrustacea</taxon>
        <taxon>Malacostraca</taxon>
        <taxon>Eumalacostraca</taxon>
        <taxon>Eucarida</taxon>
        <taxon>Euphausiacea</taxon>
        <taxon>Euphausiidae</taxon>
        <taxon>Meganyctiphanes</taxon>
    </lineage>
</organism>
<dbReference type="EMBL" id="CAXKWB010009661">
    <property type="protein sequence ID" value="CAL4095566.1"/>
    <property type="molecule type" value="Genomic_DNA"/>
</dbReference>
<evidence type="ECO:0000313" key="3">
    <source>
        <dbReference type="EMBL" id="CAL4095566.1"/>
    </source>
</evidence>
<comment type="caution">
    <text evidence="3">The sequence shown here is derived from an EMBL/GenBank/DDBJ whole genome shotgun (WGS) entry which is preliminary data.</text>
</comment>
<keyword evidence="4" id="KW-1185">Reference proteome</keyword>
<name>A0AAV2QQ04_MEGNR</name>
<keyword evidence="1" id="KW-0175">Coiled coil</keyword>
<evidence type="ECO:0000313" key="4">
    <source>
        <dbReference type="Proteomes" id="UP001497623"/>
    </source>
</evidence>
<sequence length="189" mass="21007">MDDFNSELTGNSEELVRQNEDLAQTNAATREVLRELLNDIRNSQTGFEGVTGSAMESLLQLSAQEALAADNMQEQNSDVANMGLNPQEQNSDGDSMALNTQEQNSDGASVALNTQVQNPDATGTFFNTEYQLGDQVGFQRISTNLWIDQEVIPRFSTVNQANVEDQYQYQQMVIGGIIFKDFFFCIGRK</sequence>
<protein>
    <submittedName>
        <fullName evidence="3">Uncharacterized protein</fullName>
    </submittedName>
</protein>
<dbReference type="Proteomes" id="UP001497623">
    <property type="component" value="Unassembled WGS sequence"/>
</dbReference>
<feature type="region of interest" description="Disordered" evidence="2">
    <location>
        <begin position="81"/>
        <end position="106"/>
    </location>
</feature>
<evidence type="ECO:0000256" key="1">
    <source>
        <dbReference type="SAM" id="Coils"/>
    </source>
</evidence>
<evidence type="ECO:0000256" key="2">
    <source>
        <dbReference type="SAM" id="MobiDB-lite"/>
    </source>
</evidence>
<reference evidence="3 4" key="1">
    <citation type="submission" date="2024-05" db="EMBL/GenBank/DDBJ databases">
        <authorList>
            <person name="Wallberg A."/>
        </authorList>
    </citation>
    <scope>NUCLEOTIDE SEQUENCE [LARGE SCALE GENOMIC DNA]</scope>
</reference>
<feature type="coiled-coil region" evidence="1">
    <location>
        <begin position="5"/>
        <end position="39"/>
    </location>
</feature>
<dbReference type="AlphaFoldDB" id="A0AAV2QQ04"/>
<gene>
    <name evidence="3" type="ORF">MNOR_LOCUS15442</name>
</gene>
<proteinExistence type="predicted"/>
<accession>A0AAV2QQ04</accession>